<comment type="caution">
    <text evidence="11">The sequence shown here is derived from an EMBL/GenBank/DDBJ whole genome shotgun (WGS) entry which is preliminary data.</text>
</comment>
<proteinExistence type="inferred from homology"/>
<dbReference type="PANTHER" id="PTHR11388:SF87">
    <property type="entry name" value="SOLUTE CARRIER ORGANIC ANION TRANSPORTER FAMILY MEMBER 2B1"/>
    <property type="match status" value="1"/>
</dbReference>
<organism evidence="11 12">
    <name type="scientific">Anabarilius grahami</name>
    <name type="common">Kanglang fish</name>
    <name type="synonym">Barilius grahami</name>
    <dbReference type="NCBI Taxonomy" id="495550"/>
    <lineage>
        <taxon>Eukaryota</taxon>
        <taxon>Metazoa</taxon>
        <taxon>Chordata</taxon>
        <taxon>Craniata</taxon>
        <taxon>Vertebrata</taxon>
        <taxon>Euteleostomi</taxon>
        <taxon>Actinopterygii</taxon>
        <taxon>Neopterygii</taxon>
        <taxon>Teleostei</taxon>
        <taxon>Ostariophysi</taxon>
        <taxon>Cypriniformes</taxon>
        <taxon>Xenocyprididae</taxon>
        <taxon>Xenocypridinae</taxon>
        <taxon>Xenocypridinae incertae sedis</taxon>
        <taxon>Anabarilius</taxon>
    </lineage>
</organism>
<dbReference type="GO" id="GO:0016324">
    <property type="term" value="C:apical plasma membrane"/>
    <property type="evidence" value="ECO:0007669"/>
    <property type="project" value="TreeGrafter"/>
</dbReference>
<dbReference type="InterPro" id="IPR036259">
    <property type="entry name" value="MFS_trans_sf"/>
</dbReference>
<evidence type="ECO:0000259" key="10">
    <source>
        <dbReference type="PROSITE" id="PS51465"/>
    </source>
</evidence>
<evidence type="ECO:0000256" key="7">
    <source>
        <dbReference type="ARBA" id="ARBA00023157"/>
    </source>
</evidence>
<feature type="transmembrane region" description="Helical" evidence="8">
    <location>
        <begin position="183"/>
        <end position="204"/>
    </location>
</feature>
<name>A0A3N0YX11_ANAGA</name>
<gene>
    <name evidence="11" type="ORF">DPX16_15099</name>
</gene>
<keyword evidence="9" id="KW-0732">Signal</keyword>
<accession>A0A3N0YX11</accession>
<keyword evidence="7" id="KW-1015">Disulfide bond</keyword>
<dbReference type="AlphaFoldDB" id="A0A3N0YX11"/>
<dbReference type="Gene3D" id="1.20.1250.20">
    <property type="entry name" value="MFS general substrate transporter like domains"/>
    <property type="match status" value="1"/>
</dbReference>
<feature type="transmembrane region" description="Helical" evidence="8">
    <location>
        <begin position="58"/>
        <end position="76"/>
    </location>
</feature>
<evidence type="ECO:0000313" key="11">
    <source>
        <dbReference type="EMBL" id="ROL50855.1"/>
    </source>
</evidence>
<feature type="chain" id="PRO_5017968249" evidence="9">
    <location>
        <begin position="19"/>
        <end position="482"/>
    </location>
</feature>
<evidence type="ECO:0000256" key="3">
    <source>
        <dbReference type="ARBA" id="ARBA00022475"/>
    </source>
</evidence>
<feature type="transmembrane region" description="Helical" evidence="8">
    <location>
        <begin position="363"/>
        <end position="380"/>
    </location>
</feature>
<keyword evidence="3" id="KW-1003">Cell membrane</keyword>
<feature type="transmembrane region" description="Helical" evidence="8">
    <location>
        <begin position="413"/>
        <end position="435"/>
    </location>
</feature>
<keyword evidence="5 8" id="KW-1133">Transmembrane helix</keyword>
<keyword evidence="4 8" id="KW-0812">Transmembrane</keyword>
<dbReference type="SUPFAM" id="SSF103473">
    <property type="entry name" value="MFS general substrate transporter"/>
    <property type="match status" value="1"/>
</dbReference>
<comment type="subcellular location">
    <subcellularLocation>
        <location evidence="1">Cell membrane</location>
        <topology evidence="1">Multi-pass membrane protein</topology>
    </subcellularLocation>
</comment>
<dbReference type="InterPro" id="IPR036058">
    <property type="entry name" value="Kazal_dom_sf"/>
</dbReference>
<feature type="transmembrane region" description="Helical" evidence="8">
    <location>
        <begin position="96"/>
        <end position="123"/>
    </location>
</feature>
<evidence type="ECO:0000256" key="9">
    <source>
        <dbReference type="SAM" id="SignalP"/>
    </source>
</evidence>
<dbReference type="OrthoDB" id="5062115at2759"/>
<dbReference type="InterPro" id="IPR002350">
    <property type="entry name" value="Kazal_dom"/>
</dbReference>
<evidence type="ECO:0000256" key="4">
    <source>
        <dbReference type="ARBA" id="ARBA00022692"/>
    </source>
</evidence>
<feature type="transmembrane region" description="Helical" evidence="8">
    <location>
        <begin position="216"/>
        <end position="236"/>
    </location>
</feature>
<dbReference type="Pfam" id="PF03137">
    <property type="entry name" value="OATP"/>
    <property type="match status" value="2"/>
</dbReference>
<dbReference type="Pfam" id="PF07648">
    <property type="entry name" value="Kazal_2"/>
    <property type="match status" value="1"/>
</dbReference>
<dbReference type="PROSITE" id="PS51465">
    <property type="entry name" value="KAZAL_2"/>
    <property type="match status" value="1"/>
</dbReference>
<dbReference type="SUPFAM" id="SSF100895">
    <property type="entry name" value="Kazal-type serine protease inhibitors"/>
    <property type="match status" value="1"/>
</dbReference>
<dbReference type="GO" id="GO:0043252">
    <property type="term" value="P:sodium-independent organic anion transport"/>
    <property type="evidence" value="ECO:0007669"/>
    <property type="project" value="TreeGrafter"/>
</dbReference>
<dbReference type="GO" id="GO:0015125">
    <property type="term" value="F:bile acid transmembrane transporter activity"/>
    <property type="evidence" value="ECO:0007669"/>
    <property type="project" value="TreeGrafter"/>
</dbReference>
<keyword evidence="12" id="KW-1185">Reference proteome</keyword>
<protein>
    <submittedName>
        <fullName evidence="11">Solute carrier organic anion transporter family member 2A1</fullName>
    </submittedName>
</protein>
<evidence type="ECO:0000256" key="5">
    <source>
        <dbReference type="ARBA" id="ARBA00022989"/>
    </source>
</evidence>
<feature type="transmembrane region" description="Helical" evidence="8">
    <location>
        <begin position="327"/>
        <end position="351"/>
    </location>
</feature>
<feature type="signal peptide" evidence="9">
    <location>
        <begin position="1"/>
        <end position="18"/>
    </location>
</feature>
<comment type="similarity">
    <text evidence="2">Belongs to the organo anion transporter (TC 2.A.60) family.</text>
</comment>
<dbReference type="Proteomes" id="UP000281406">
    <property type="component" value="Unassembled WGS sequence"/>
</dbReference>
<evidence type="ECO:0000256" key="6">
    <source>
        <dbReference type="ARBA" id="ARBA00023136"/>
    </source>
</evidence>
<dbReference type="GO" id="GO:0016323">
    <property type="term" value="C:basolateral plasma membrane"/>
    <property type="evidence" value="ECO:0007669"/>
    <property type="project" value="TreeGrafter"/>
</dbReference>
<dbReference type="EMBL" id="RJVU01019434">
    <property type="protein sequence ID" value="ROL50855.1"/>
    <property type="molecule type" value="Genomic_DNA"/>
</dbReference>
<feature type="domain" description="Kazal-like" evidence="10">
    <location>
        <begin position="250"/>
        <end position="321"/>
    </location>
</feature>
<evidence type="ECO:0000256" key="8">
    <source>
        <dbReference type="SAM" id="Phobius"/>
    </source>
</evidence>
<evidence type="ECO:0000313" key="12">
    <source>
        <dbReference type="Proteomes" id="UP000281406"/>
    </source>
</evidence>
<dbReference type="GO" id="GO:0015347">
    <property type="term" value="F:sodium-independent organic anion transmembrane transporter activity"/>
    <property type="evidence" value="ECO:0007669"/>
    <property type="project" value="TreeGrafter"/>
</dbReference>
<sequence length="482" mass="53417">MIASMGVFLIALPHFIDGKYDYTGINSNNYSGICQLQKISPEEESDQKCNQNKTGTRVYPIFLLGQLLLGIGGVPIQPFGISYIDDYAEKRSSPFYLGILFAVTVIGPAFGYMMSSAVLRFFVDVDKMSVGFPKIVMRTLRNPIYLLVVLAQVNLAAMVAGLATFMGKFIEKQFAKTSSFSNMMIGGINIPSAMLGIMAGGVILRRLGLSVRASALMCTIAVFVSIMFAIPLLSIGCPTQQVSEINVHDSHEIQQCSNACSCSEELFNPVCGSNGVEFRSPCHAGCKGEIRNTDKVLNYTDCGCFKSSDFPDFASPGPCNNGCNNRLIPFMILSSITCFVASLSHTTSFMMILRTVTPEDKSFALGIQFMLFRVLAPVLYGRAIDTACRVWGKKCKTITSCHYYDLDMFRHRFLGLQIFFICGGFVCFFLSFMVLRRIKSTQQRNEKMNNQIKSESSQEMKDAKQMVSKSNGHCNTQRVIRE</sequence>
<dbReference type="PANTHER" id="PTHR11388">
    <property type="entry name" value="ORGANIC ANION TRANSPORTER"/>
    <property type="match status" value="1"/>
</dbReference>
<evidence type="ECO:0000256" key="1">
    <source>
        <dbReference type="ARBA" id="ARBA00004651"/>
    </source>
</evidence>
<dbReference type="Gene3D" id="3.30.60.30">
    <property type="match status" value="1"/>
</dbReference>
<dbReference type="InterPro" id="IPR004156">
    <property type="entry name" value="OATP"/>
</dbReference>
<keyword evidence="6 8" id="KW-0472">Membrane</keyword>
<evidence type="ECO:0000256" key="2">
    <source>
        <dbReference type="ARBA" id="ARBA00009657"/>
    </source>
</evidence>
<reference evidence="11 12" key="1">
    <citation type="submission" date="2018-10" db="EMBL/GenBank/DDBJ databases">
        <title>Genome assembly for a Yunnan-Guizhou Plateau 3E fish, Anabarilius grahami (Regan), and its evolutionary and genetic applications.</title>
        <authorList>
            <person name="Jiang W."/>
        </authorList>
    </citation>
    <scope>NUCLEOTIDE SEQUENCE [LARGE SCALE GENOMIC DNA]</scope>
    <source>
        <strain evidence="11">AG-KIZ</strain>
        <tissue evidence="11">Muscle</tissue>
    </source>
</reference>
<feature type="transmembrane region" description="Helical" evidence="8">
    <location>
        <begin position="144"/>
        <end position="163"/>
    </location>
</feature>